<dbReference type="EMBL" id="JH660645">
    <property type="protein sequence ID" value="EIM26499.1"/>
    <property type="molecule type" value="Genomic_DNA"/>
</dbReference>
<gene>
    <name evidence="1" type="ORF">MicloDRAFT_00030480</name>
</gene>
<keyword evidence="2" id="KW-1185">Reference proteome</keyword>
<dbReference type="PATRIC" id="fig|864069.3.peg.3306"/>
<dbReference type="Proteomes" id="UP000003947">
    <property type="component" value="Unassembled WGS sequence"/>
</dbReference>
<dbReference type="HOGENOM" id="CLU_3390275_0_0_5"/>
<proteinExistence type="predicted"/>
<sequence length="32" mass="3575">MRLVIIDSGFASIYAALSAARLRDLKEHISQE</sequence>
<accession>I4YRA7</accession>
<dbReference type="AlphaFoldDB" id="I4YRA7"/>
<reference evidence="1 2" key="1">
    <citation type="submission" date="2012-02" db="EMBL/GenBank/DDBJ databases">
        <title>Improved High-Quality Draft sequence of Microvirga sp. WSM3557.</title>
        <authorList>
            <consortium name="US DOE Joint Genome Institute"/>
            <person name="Lucas S."/>
            <person name="Han J."/>
            <person name="Lapidus A."/>
            <person name="Cheng J.-F."/>
            <person name="Goodwin L."/>
            <person name="Pitluck S."/>
            <person name="Peters L."/>
            <person name="Zhang X."/>
            <person name="Detter J.C."/>
            <person name="Han C."/>
            <person name="Tapia R."/>
            <person name="Land M."/>
            <person name="Hauser L."/>
            <person name="Kyrpides N."/>
            <person name="Ivanova N."/>
            <person name="Pagani I."/>
            <person name="Brau L."/>
            <person name="Yates R."/>
            <person name="O'Hara G."/>
            <person name="Rui T."/>
            <person name="Howieson J."/>
            <person name="Reeve W."/>
            <person name="Woyke T."/>
        </authorList>
    </citation>
    <scope>NUCLEOTIDE SEQUENCE [LARGE SCALE GENOMIC DNA]</scope>
    <source>
        <strain evidence="1 2">WSM3557</strain>
    </source>
</reference>
<evidence type="ECO:0000313" key="2">
    <source>
        <dbReference type="Proteomes" id="UP000003947"/>
    </source>
</evidence>
<organism evidence="1 2">
    <name type="scientific">Microvirga lotononidis</name>
    <dbReference type="NCBI Taxonomy" id="864069"/>
    <lineage>
        <taxon>Bacteria</taxon>
        <taxon>Pseudomonadati</taxon>
        <taxon>Pseudomonadota</taxon>
        <taxon>Alphaproteobacteria</taxon>
        <taxon>Hyphomicrobiales</taxon>
        <taxon>Methylobacteriaceae</taxon>
        <taxon>Microvirga</taxon>
    </lineage>
</organism>
<name>I4YRA7_9HYPH</name>
<protein>
    <submittedName>
        <fullName evidence="1">Uncharacterized protein</fullName>
    </submittedName>
</protein>
<evidence type="ECO:0000313" key="1">
    <source>
        <dbReference type="EMBL" id="EIM26499.1"/>
    </source>
</evidence>